<proteinExistence type="predicted"/>
<comment type="caution">
    <text evidence="1">The sequence shown here is derived from an EMBL/GenBank/DDBJ whole genome shotgun (WGS) entry which is preliminary data.</text>
</comment>
<evidence type="ECO:0000313" key="2">
    <source>
        <dbReference type="Proteomes" id="UP001152531"/>
    </source>
</evidence>
<dbReference type="EMBL" id="CALSDN010000005">
    <property type="protein sequence ID" value="CAH6721229.1"/>
    <property type="molecule type" value="Genomic_DNA"/>
</dbReference>
<reference evidence="1" key="1">
    <citation type="submission" date="2022-06" db="EMBL/GenBank/DDBJ databases">
        <authorList>
            <person name="Legras J.-L."/>
            <person name="Devillers H."/>
            <person name="Grondin C."/>
        </authorList>
    </citation>
    <scope>NUCLEOTIDE SEQUENCE</scope>
    <source>
        <strain evidence="1">CLIB 1444</strain>
    </source>
</reference>
<organism evidence="1 2">
    <name type="scientific">[Candida] jaroonii</name>
    <dbReference type="NCBI Taxonomy" id="467808"/>
    <lineage>
        <taxon>Eukaryota</taxon>
        <taxon>Fungi</taxon>
        <taxon>Dikarya</taxon>
        <taxon>Ascomycota</taxon>
        <taxon>Saccharomycotina</taxon>
        <taxon>Pichiomycetes</taxon>
        <taxon>Debaryomycetaceae</taxon>
        <taxon>Yamadazyma</taxon>
    </lineage>
</organism>
<accession>A0ACA9Y9Y9</accession>
<gene>
    <name evidence="1" type="ORF">CLIB1444_05S06436</name>
</gene>
<dbReference type="Proteomes" id="UP001152531">
    <property type="component" value="Unassembled WGS sequence"/>
</dbReference>
<name>A0ACA9Y9Y9_9ASCO</name>
<protein>
    <submittedName>
        <fullName evidence="1">J domain-containing protein Apj1p</fullName>
    </submittedName>
</protein>
<evidence type="ECO:0000313" key="1">
    <source>
        <dbReference type="EMBL" id="CAH6721229.1"/>
    </source>
</evidence>
<keyword evidence="2" id="KW-1185">Reference proteome</keyword>
<sequence length="487" mass="54754">MVLETHYYDMLSVSPSATTEEISKAYKKTALKCHPDKTNHDPKLTEQFKQLTQIYEVLRDDGSRKIYDKYGKAGLDGQLNSQPTTTRPNNFQFRSARDVFSQVFSEFNTMNQQFDDFNGFPFGNMGFNSMPFGNMNNMNMNGEMKRTVRPAPGQRSDKLFRGKNIFHTCKLTLDELAHGKTVKLQLPRRTKCDVCNGDGGFDKTSCRVCQGNGRVVITMSNQFSKFQEIGSCKDCSGTGSVVSSVCNNCEDGYHIVDKILELTVLPGTKCGEEIIIKQAGDEGRNIIPGDVIIKIKQRPHDYLVRKSNDLYTEANIDLKTALLGGYITLRDFLKQGEDLRIFINVHGKPELNEHESIQHGEILGTINPGSPKIVSGFGMPINNNAIDGIYYQSPDSKIHTIDNYKRGDLFIKLNVQLPNVEDFKNGFDDLSVLTRILPDKEEPSEDQRTIVDSHLSNLPFTSAFNKKEGSFSSTSSNEQDSKRPRFS</sequence>